<dbReference type="GO" id="GO:0006935">
    <property type="term" value="P:chemotaxis"/>
    <property type="evidence" value="ECO:0007669"/>
    <property type="project" value="UniProtKB-UniRule"/>
</dbReference>
<dbReference type="Gene3D" id="3.30.1330.200">
    <property type="match status" value="1"/>
</dbReference>
<dbReference type="PANTHER" id="PTHR35147">
    <property type="entry name" value="CHEMORECEPTOR GLUTAMINE DEAMIDASE CHED-RELATED"/>
    <property type="match status" value="1"/>
</dbReference>
<dbReference type="HAMAP" id="MF_01440">
    <property type="entry name" value="CheD"/>
    <property type="match status" value="1"/>
</dbReference>
<evidence type="ECO:0000313" key="4">
    <source>
        <dbReference type="EMBL" id="KNZ42643.1"/>
    </source>
</evidence>
<dbReference type="OrthoDB" id="9807202at2"/>
<keyword evidence="5" id="KW-1185">Reference proteome</keyword>
<keyword evidence="2 3" id="KW-0378">Hydrolase</keyword>
<accession>A0A0L6U296</accession>
<dbReference type="PATRIC" id="fig|52689.4.peg.239"/>
<dbReference type="AlphaFoldDB" id="A0A0L6U296"/>
<dbReference type="EC" id="3.5.1.44" evidence="3"/>
<dbReference type="PANTHER" id="PTHR35147:SF1">
    <property type="entry name" value="CHEMORECEPTOR GLUTAMINE DEAMIDASE CHED-RELATED"/>
    <property type="match status" value="1"/>
</dbReference>
<dbReference type="CDD" id="cd16352">
    <property type="entry name" value="CheD"/>
    <property type="match status" value="1"/>
</dbReference>
<evidence type="ECO:0000256" key="2">
    <source>
        <dbReference type="ARBA" id="ARBA00022801"/>
    </source>
</evidence>
<comment type="catalytic activity">
    <reaction evidence="3">
        <text>L-glutaminyl-[protein] + H2O = L-glutamyl-[protein] + NH4(+)</text>
        <dbReference type="Rhea" id="RHEA:16441"/>
        <dbReference type="Rhea" id="RHEA-COMP:10207"/>
        <dbReference type="Rhea" id="RHEA-COMP:10208"/>
        <dbReference type="ChEBI" id="CHEBI:15377"/>
        <dbReference type="ChEBI" id="CHEBI:28938"/>
        <dbReference type="ChEBI" id="CHEBI:29973"/>
        <dbReference type="ChEBI" id="CHEBI:30011"/>
        <dbReference type="EC" id="3.5.1.44"/>
    </reaction>
</comment>
<dbReference type="InterPro" id="IPR005659">
    <property type="entry name" value="Chemorcpt_Glu_NH3ase_CheD"/>
</dbReference>
<dbReference type="InterPro" id="IPR011324">
    <property type="entry name" value="Cytotoxic_necrot_fac-like_cat"/>
</dbReference>
<evidence type="ECO:0000256" key="3">
    <source>
        <dbReference type="HAMAP-Rule" id="MF_01440"/>
    </source>
</evidence>
<dbReference type="STRING" id="52689.AKG39_05745"/>
<reference evidence="5" key="1">
    <citation type="submission" date="2015-07" db="EMBL/GenBank/DDBJ databases">
        <title>Draft genome sequence of Acetobacterium bakii DSM 8293, a potential psychrophilic chemical producer through syngas fermentation.</title>
        <authorList>
            <person name="Song Y."/>
            <person name="Hwang S."/>
            <person name="Cho B.-K."/>
        </authorList>
    </citation>
    <scope>NUCLEOTIDE SEQUENCE [LARGE SCALE GENOMIC DNA]</scope>
    <source>
        <strain evidence="5">DSM 8239</strain>
    </source>
</reference>
<gene>
    <name evidence="3" type="primary">cheD</name>
    <name evidence="4" type="ORF">AKG39_05745</name>
</gene>
<dbReference type="SUPFAM" id="SSF64438">
    <property type="entry name" value="CNF1/YfiH-like putative cysteine hydrolases"/>
    <property type="match status" value="1"/>
</dbReference>
<dbReference type="Pfam" id="PF03975">
    <property type="entry name" value="CheD"/>
    <property type="match status" value="1"/>
</dbReference>
<organism evidence="4 5">
    <name type="scientific">Acetobacterium bakii</name>
    <dbReference type="NCBI Taxonomy" id="52689"/>
    <lineage>
        <taxon>Bacteria</taxon>
        <taxon>Bacillati</taxon>
        <taxon>Bacillota</taxon>
        <taxon>Clostridia</taxon>
        <taxon>Eubacteriales</taxon>
        <taxon>Eubacteriaceae</taxon>
        <taxon>Acetobacterium</taxon>
    </lineage>
</organism>
<name>A0A0L6U296_9FIRM</name>
<dbReference type="EMBL" id="LGYO01000011">
    <property type="protein sequence ID" value="KNZ42643.1"/>
    <property type="molecule type" value="Genomic_DNA"/>
</dbReference>
<dbReference type="GO" id="GO:0050568">
    <property type="term" value="F:protein-glutamine glutaminase activity"/>
    <property type="evidence" value="ECO:0007669"/>
    <property type="project" value="UniProtKB-UniRule"/>
</dbReference>
<comment type="similarity">
    <text evidence="3">Belongs to the CheD family.</text>
</comment>
<protein>
    <recommendedName>
        <fullName evidence="3">Probable chemoreceptor glutamine deamidase CheD</fullName>
        <ecNumber evidence="3">3.5.1.44</ecNumber>
    </recommendedName>
</protein>
<keyword evidence="1 3" id="KW-0145">Chemotaxis</keyword>
<evidence type="ECO:0000313" key="5">
    <source>
        <dbReference type="Proteomes" id="UP000036873"/>
    </source>
</evidence>
<proteinExistence type="inferred from homology"/>
<dbReference type="InterPro" id="IPR038592">
    <property type="entry name" value="CheD-like_sf"/>
</dbReference>
<evidence type="ECO:0000256" key="1">
    <source>
        <dbReference type="ARBA" id="ARBA00022500"/>
    </source>
</evidence>
<comment type="function">
    <text evidence="3">Probably deamidates glutamine residues to glutamate on methyl-accepting chemotaxis receptors (MCPs), playing an important role in chemotaxis.</text>
</comment>
<sequence length="162" mass="17701">MSQLIVIGISDYKFAKAPEVLVTYALGSCVGVCLYDKISKIGGLSHVMLPDSTNFSSKDFNRMKFADTALVDLVQELKRAGSGNNRIVAKIAGGAQMFAVQQGSKMGAIGDRNIQCVKKALSELRIPILAEDTGLNFGRTQYFDLETGIMKIQSLNRQINEY</sequence>
<dbReference type="Proteomes" id="UP000036873">
    <property type="component" value="Unassembled WGS sequence"/>
</dbReference>
<dbReference type="RefSeq" id="WP_050739407.1">
    <property type="nucleotide sequence ID" value="NZ_LGYO01000011.1"/>
</dbReference>
<comment type="caution">
    <text evidence="4">The sequence shown here is derived from an EMBL/GenBank/DDBJ whole genome shotgun (WGS) entry which is preliminary data.</text>
</comment>